<dbReference type="EMBL" id="VUNG01000058">
    <property type="protein sequence ID" value="MST85857.1"/>
    <property type="molecule type" value="Genomic_DNA"/>
</dbReference>
<evidence type="ECO:0000313" key="2">
    <source>
        <dbReference type="EMBL" id="MST85857.1"/>
    </source>
</evidence>
<dbReference type="InterPro" id="IPR021109">
    <property type="entry name" value="Peptidase_aspartic_dom_sf"/>
</dbReference>
<keyword evidence="2" id="KW-0645">Protease</keyword>
<accession>A0A7K0KIU0</accession>
<dbReference type="GO" id="GO:0006508">
    <property type="term" value="P:proteolysis"/>
    <property type="evidence" value="ECO:0007669"/>
    <property type="project" value="UniProtKB-KW"/>
</dbReference>
<protein>
    <submittedName>
        <fullName evidence="2">Retroviral-like aspartic protease</fullName>
    </submittedName>
</protein>
<evidence type="ECO:0000256" key="1">
    <source>
        <dbReference type="SAM" id="SignalP"/>
    </source>
</evidence>
<dbReference type="Gene3D" id="2.40.70.10">
    <property type="entry name" value="Acid Proteases"/>
    <property type="match status" value="2"/>
</dbReference>
<name>A0A7K0KIU0_9BACT</name>
<keyword evidence="3" id="KW-1185">Reference proteome</keyword>
<dbReference type="Pfam" id="PF13650">
    <property type="entry name" value="Asp_protease_2"/>
    <property type="match status" value="1"/>
</dbReference>
<feature type="signal peptide" evidence="1">
    <location>
        <begin position="1"/>
        <end position="20"/>
    </location>
</feature>
<organism evidence="2 3">
    <name type="scientific">Hallella mizrahii</name>
    <dbReference type="NCBI Taxonomy" id="2606637"/>
    <lineage>
        <taxon>Bacteria</taxon>
        <taxon>Pseudomonadati</taxon>
        <taxon>Bacteroidota</taxon>
        <taxon>Bacteroidia</taxon>
        <taxon>Bacteroidales</taxon>
        <taxon>Prevotellaceae</taxon>
        <taxon>Hallella</taxon>
    </lineage>
</organism>
<keyword evidence="2" id="KW-0378">Hydrolase</keyword>
<comment type="caution">
    <text evidence="2">The sequence shown here is derived from an EMBL/GenBank/DDBJ whole genome shotgun (WGS) entry which is preliminary data.</text>
</comment>
<reference evidence="2 3" key="1">
    <citation type="submission" date="2019-08" db="EMBL/GenBank/DDBJ databases">
        <title>In-depth cultivation of the pig gut microbiome towards novel bacterial diversity and tailored functional studies.</title>
        <authorList>
            <person name="Wylensek D."/>
            <person name="Hitch T.C.A."/>
            <person name="Clavel T."/>
        </authorList>
    </citation>
    <scope>NUCLEOTIDE SEQUENCE [LARGE SCALE GENOMIC DNA]</scope>
    <source>
        <strain evidence="2 3">LKV-178-WT-2A</strain>
    </source>
</reference>
<dbReference type="RefSeq" id="WP_154535457.1">
    <property type="nucleotide sequence ID" value="NZ_VUNG01000058.1"/>
</dbReference>
<keyword evidence="1" id="KW-0732">Signal</keyword>
<proteinExistence type="predicted"/>
<evidence type="ECO:0000313" key="3">
    <source>
        <dbReference type="Proteomes" id="UP000438914"/>
    </source>
</evidence>
<feature type="chain" id="PRO_5029647376" evidence="1">
    <location>
        <begin position="21"/>
        <end position="281"/>
    </location>
</feature>
<sequence>MNHKLLLMLTLALLSLNAWSQSKITMKGDWMYTDVALSDGGSVHNVPGLIDTGCSVCIIDSTYAVDSCHIKDLKGDKIMDNTAGQSIKSSYVYLDSISFASSTYTHVWCFIVDLAGKLKQFAPKFIIGGDILKRDPWCFDLKTCQLQRLNNLPTNVATSLAWKNYADAGLNIIHFKGKIAGKKTRIHFDTGARFSAVLPTSELTPTAYIEIPGADIAEALTTKTVGQCKNIPVEISDYRFKVDFIKPTDDGSEEPRLNASFLMGKKWVLDYEHRQLLILSQ</sequence>
<gene>
    <name evidence="2" type="ORF">FYJ73_14480</name>
</gene>
<dbReference type="AlphaFoldDB" id="A0A7K0KIU0"/>
<dbReference type="GO" id="GO:0008233">
    <property type="term" value="F:peptidase activity"/>
    <property type="evidence" value="ECO:0007669"/>
    <property type="project" value="UniProtKB-KW"/>
</dbReference>
<dbReference type="Proteomes" id="UP000438914">
    <property type="component" value="Unassembled WGS sequence"/>
</dbReference>